<dbReference type="InterPro" id="IPR036388">
    <property type="entry name" value="WH-like_DNA-bd_sf"/>
</dbReference>
<keyword evidence="13" id="KW-1185">Reference proteome</keyword>
<evidence type="ECO:0000256" key="7">
    <source>
        <dbReference type="ARBA" id="ARBA00024867"/>
    </source>
</evidence>
<dbReference type="GO" id="GO:0005829">
    <property type="term" value="C:cytosol"/>
    <property type="evidence" value="ECO:0007669"/>
    <property type="project" value="TreeGrafter"/>
</dbReference>
<sequence>MANLRILVIDDDEKITTLMQRVLKFEGHETHFSFNGRDGLREMEHFQPDLVILDIMMPGMDGWEVCRRLRLQSDVPILMLTARDEVADRVRGLDAGADDYLVKPFALEELLARVRALSRRARRTREANNQLLSFADLTLDLQKREAYRGDSVVQLTTREFELLKLFMQHPRQVLSRDLIMERVWGYDFSGESNVLEVYIGNLRQKLEDGGRKRLIHTVRGVGYTLRE</sequence>
<protein>
    <recommendedName>
        <fullName evidence="1">Stage 0 sporulation protein A homolog</fullName>
    </recommendedName>
</protein>
<dbReference type="PROSITE" id="PS50110">
    <property type="entry name" value="RESPONSE_REGULATORY"/>
    <property type="match status" value="1"/>
</dbReference>
<keyword evidence="5 9" id="KW-0238">DNA-binding</keyword>
<dbReference type="Pfam" id="PF00486">
    <property type="entry name" value="Trans_reg_C"/>
    <property type="match status" value="1"/>
</dbReference>
<feature type="modified residue" description="4-aspartylphosphate" evidence="8">
    <location>
        <position position="54"/>
    </location>
</feature>
<dbReference type="Proteomes" id="UP000199584">
    <property type="component" value="Unassembled WGS sequence"/>
</dbReference>
<dbReference type="EMBL" id="FOYM01000014">
    <property type="protein sequence ID" value="SFR07161.1"/>
    <property type="molecule type" value="Genomic_DNA"/>
</dbReference>
<name>A0A1I6DP43_9FIRM</name>
<accession>A0A1I6DP43</accession>
<keyword evidence="4" id="KW-0805">Transcription regulation</keyword>
<dbReference type="Gene3D" id="3.40.50.2300">
    <property type="match status" value="1"/>
</dbReference>
<feature type="DNA-binding region" description="OmpR/PhoB-type" evidence="9">
    <location>
        <begin position="129"/>
        <end position="227"/>
    </location>
</feature>
<feature type="domain" description="Response regulatory" evidence="10">
    <location>
        <begin position="5"/>
        <end position="118"/>
    </location>
</feature>
<reference evidence="13" key="1">
    <citation type="submission" date="2016-10" db="EMBL/GenBank/DDBJ databases">
        <authorList>
            <person name="Varghese N."/>
            <person name="Submissions S."/>
        </authorList>
    </citation>
    <scope>NUCLEOTIDE SEQUENCE [LARGE SCALE GENOMIC DNA]</scope>
    <source>
        <strain evidence="13">DSM 3669</strain>
    </source>
</reference>
<dbReference type="GO" id="GO:0006355">
    <property type="term" value="P:regulation of DNA-templated transcription"/>
    <property type="evidence" value="ECO:0007669"/>
    <property type="project" value="InterPro"/>
</dbReference>
<dbReference type="Gene3D" id="1.10.10.10">
    <property type="entry name" value="Winged helix-like DNA-binding domain superfamily/Winged helix DNA-binding domain"/>
    <property type="match status" value="1"/>
</dbReference>
<keyword evidence="2 8" id="KW-0597">Phosphoprotein</keyword>
<evidence type="ECO:0000313" key="12">
    <source>
        <dbReference type="EMBL" id="SFR07161.1"/>
    </source>
</evidence>
<dbReference type="PANTHER" id="PTHR48111">
    <property type="entry name" value="REGULATOR OF RPOS"/>
    <property type="match status" value="1"/>
</dbReference>
<evidence type="ECO:0000256" key="8">
    <source>
        <dbReference type="PROSITE-ProRule" id="PRU00169"/>
    </source>
</evidence>
<dbReference type="InterPro" id="IPR001867">
    <property type="entry name" value="OmpR/PhoB-type_DNA-bd"/>
</dbReference>
<evidence type="ECO:0000256" key="2">
    <source>
        <dbReference type="ARBA" id="ARBA00022553"/>
    </source>
</evidence>
<dbReference type="FunFam" id="1.10.10.10:FF:000005">
    <property type="entry name" value="Two-component system response regulator"/>
    <property type="match status" value="1"/>
</dbReference>
<evidence type="ECO:0000259" key="11">
    <source>
        <dbReference type="PROSITE" id="PS51755"/>
    </source>
</evidence>
<dbReference type="Gene3D" id="6.10.250.690">
    <property type="match status" value="1"/>
</dbReference>
<evidence type="ECO:0000256" key="5">
    <source>
        <dbReference type="ARBA" id="ARBA00023125"/>
    </source>
</evidence>
<gene>
    <name evidence="12" type="ORF">SAMN05660706_11452</name>
</gene>
<evidence type="ECO:0000256" key="1">
    <source>
        <dbReference type="ARBA" id="ARBA00018672"/>
    </source>
</evidence>
<dbReference type="InterPro" id="IPR039420">
    <property type="entry name" value="WalR-like"/>
</dbReference>
<dbReference type="SUPFAM" id="SSF52172">
    <property type="entry name" value="CheY-like"/>
    <property type="match status" value="1"/>
</dbReference>
<organism evidence="12 13">
    <name type="scientific">Desulfoscipio geothermicus DSM 3669</name>
    <dbReference type="NCBI Taxonomy" id="1121426"/>
    <lineage>
        <taxon>Bacteria</taxon>
        <taxon>Bacillati</taxon>
        <taxon>Bacillota</taxon>
        <taxon>Clostridia</taxon>
        <taxon>Eubacteriales</taxon>
        <taxon>Desulfallaceae</taxon>
        <taxon>Desulfoscipio</taxon>
    </lineage>
</organism>
<dbReference type="GO" id="GO:0000976">
    <property type="term" value="F:transcription cis-regulatory region binding"/>
    <property type="evidence" value="ECO:0007669"/>
    <property type="project" value="TreeGrafter"/>
</dbReference>
<evidence type="ECO:0000256" key="6">
    <source>
        <dbReference type="ARBA" id="ARBA00023163"/>
    </source>
</evidence>
<dbReference type="CDD" id="cd17627">
    <property type="entry name" value="REC_OmpR_PrrA-like"/>
    <property type="match status" value="1"/>
</dbReference>
<dbReference type="CDD" id="cd00383">
    <property type="entry name" value="trans_reg_C"/>
    <property type="match status" value="1"/>
</dbReference>
<dbReference type="InterPro" id="IPR011006">
    <property type="entry name" value="CheY-like_superfamily"/>
</dbReference>
<evidence type="ECO:0000256" key="3">
    <source>
        <dbReference type="ARBA" id="ARBA00023012"/>
    </source>
</evidence>
<dbReference type="PROSITE" id="PS51755">
    <property type="entry name" value="OMPR_PHOB"/>
    <property type="match status" value="1"/>
</dbReference>
<evidence type="ECO:0000256" key="9">
    <source>
        <dbReference type="PROSITE-ProRule" id="PRU01091"/>
    </source>
</evidence>
<dbReference type="GO" id="GO:0032993">
    <property type="term" value="C:protein-DNA complex"/>
    <property type="evidence" value="ECO:0007669"/>
    <property type="project" value="TreeGrafter"/>
</dbReference>
<evidence type="ECO:0000259" key="10">
    <source>
        <dbReference type="PROSITE" id="PS50110"/>
    </source>
</evidence>
<dbReference type="AlphaFoldDB" id="A0A1I6DP43"/>
<dbReference type="SMART" id="SM00448">
    <property type="entry name" value="REC"/>
    <property type="match status" value="1"/>
</dbReference>
<evidence type="ECO:0000256" key="4">
    <source>
        <dbReference type="ARBA" id="ARBA00023015"/>
    </source>
</evidence>
<proteinExistence type="predicted"/>
<dbReference type="Pfam" id="PF00072">
    <property type="entry name" value="Response_reg"/>
    <property type="match status" value="1"/>
</dbReference>
<keyword evidence="6" id="KW-0804">Transcription</keyword>
<dbReference type="SMART" id="SM00862">
    <property type="entry name" value="Trans_reg_C"/>
    <property type="match status" value="1"/>
</dbReference>
<dbReference type="PANTHER" id="PTHR48111:SF22">
    <property type="entry name" value="REGULATOR OF RPOS"/>
    <property type="match status" value="1"/>
</dbReference>
<dbReference type="FunFam" id="3.40.50.2300:FF:000001">
    <property type="entry name" value="DNA-binding response regulator PhoB"/>
    <property type="match status" value="1"/>
</dbReference>
<feature type="domain" description="OmpR/PhoB-type" evidence="11">
    <location>
        <begin position="129"/>
        <end position="227"/>
    </location>
</feature>
<comment type="function">
    <text evidence="7">May play the central regulatory role in sporulation. It may be an element of the effector pathway responsible for the activation of sporulation genes in response to nutritional stress. Spo0A may act in concert with spo0H (a sigma factor) to control the expression of some genes that are critical to the sporulation process.</text>
</comment>
<keyword evidence="3" id="KW-0902">Two-component regulatory system</keyword>
<evidence type="ECO:0000313" key="13">
    <source>
        <dbReference type="Proteomes" id="UP000199584"/>
    </source>
</evidence>
<dbReference type="InterPro" id="IPR001789">
    <property type="entry name" value="Sig_transdc_resp-reg_receiver"/>
</dbReference>
<dbReference type="STRING" id="39060.SAMN05660706_11452"/>
<dbReference type="GO" id="GO:0000156">
    <property type="term" value="F:phosphorelay response regulator activity"/>
    <property type="evidence" value="ECO:0007669"/>
    <property type="project" value="TreeGrafter"/>
</dbReference>